<dbReference type="Pfam" id="PF08711">
    <property type="entry name" value="Med26"/>
    <property type="match status" value="1"/>
</dbReference>
<reference evidence="4 5" key="2">
    <citation type="submission" date="2018-11" db="EMBL/GenBank/DDBJ databases">
        <authorList>
            <consortium name="Pathogen Informatics"/>
        </authorList>
    </citation>
    <scope>NUCLEOTIDE SEQUENCE [LARGE SCALE GENOMIC DNA]</scope>
</reference>
<dbReference type="GO" id="GO:0008157">
    <property type="term" value="F:protein phosphatase 1 binding"/>
    <property type="evidence" value="ECO:0007669"/>
    <property type="project" value="TreeGrafter"/>
</dbReference>
<feature type="compositionally biased region" description="Polar residues" evidence="2">
    <location>
        <begin position="359"/>
        <end position="382"/>
    </location>
</feature>
<dbReference type="InterPro" id="IPR017923">
    <property type="entry name" value="TFIIS_N"/>
</dbReference>
<feature type="domain" description="TFIIS N-terminal" evidence="3">
    <location>
        <begin position="156"/>
        <end position="236"/>
    </location>
</feature>
<feature type="compositionally biased region" description="Basic and acidic residues" evidence="2">
    <location>
        <begin position="308"/>
        <end position="317"/>
    </location>
</feature>
<accession>A0A183V2Z6</accession>
<organism evidence="5 6">
    <name type="scientific">Toxocara canis</name>
    <name type="common">Canine roundworm</name>
    <dbReference type="NCBI Taxonomy" id="6265"/>
    <lineage>
        <taxon>Eukaryota</taxon>
        <taxon>Metazoa</taxon>
        <taxon>Ecdysozoa</taxon>
        <taxon>Nematoda</taxon>
        <taxon>Chromadorea</taxon>
        <taxon>Rhabditida</taxon>
        <taxon>Spirurina</taxon>
        <taxon>Ascaridomorpha</taxon>
        <taxon>Ascaridoidea</taxon>
        <taxon>Toxocaridae</taxon>
        <taxon>Toxocara</taxon>
    </lineage>
</organism>
<dbReference type="GO" id="GO:0000785">
    <property type="term" value="C:chromatin"/>
    <property type="evidence" value="ECO:0007669"/>
    <property type="project" value="TreeGrafter"/>
</dbReference>
<comment type="subcellular location">
    <subcellularLocation>
        <location evidence="1">Nucleus</location>
    </subcellularLocation>
</comment>
<evidence type="ECO:0000259" key="3">
    <source>
        <dbReference type="PROSITE" id="PS51319"/>
    </source>
</evidence>
<name>A0A183V2Z6_TOXCA</name>
<keyword evidence="5" id="KW-1185">Reference proteome</keyword>
<gene>
    <name evidence="4" type="ORF">TCNE_LOCUS15116</name>
</gene>
<evidence type="ECO:0000313" key="4">
    <source>
        <dbReference type="EMBL" id="VDM46437.1"/>
    </source>
</evidence>
<dbReference type="Proteomes" id="UP000050794">
    <property type="component" value="Unassembled WGS sequence"/>
</dbReference>
<evidence type="ECO:0000313" key="6">
    <source>
        <dbReference type="WBParaSite" id="TCNE_0001511601-mRNA-1"/>
    </source>
</evidence>
<evidence type="ECO:0000313" key="5">
    <source>
        <dbReference type="Proteomes" id="UP000050794"/>
    </source>
</evidence>
<dbReference type="GO" id="GO:0005634">
    <property type="term" value="C:nucleus"/>
    <property type="evidence" value="ECO:0007669"/>
    <property type="project" value="UniProtKB-SubCell"/>
</dbReference>
<dbReference type="Gene3D" id="1.20.930.10">
    <property type="entry name" value="Conserved domain common to transcription factors TFIIS, elongin A, CRSP70"/>
    <property type="match status" value="1"/>
</dbReference>
<protein>
    <submittedName>
        <fullName evidence="6">TFIIS N-terminal domain-containing protein</fullName>
    </submittedName>
</protein>
<feature type="compositionally biased region" description="Basic and acidic residues" evidence="2">
    <location>
        <begin position="386"/>
        <end position="399"/>
    </location>
</feature>
<dbReference type="SUPFAM" id="SSF47676">
    <property type="entry name" value="Conserved domain common to transcription factors TFIIS, elongin A, CRSP70"/>
    <property type="match status" value="1"/>
</dbReference>
<feature type="compositionally biased region" description="Polar residues" evidence="2">
    <location>
        <begin position="422"/>
        <end position="433"/>
    </location>
</feature>
<proteinExistence type="predicted"/>
<dbReference type="WBParaSite" id="TCNE_0001511601-mRNA-1">
    <property type="protein sequence ID" value="TCNE_0001511601-mRNA-1"/>
    <property type="gene ID" value="TCNE_0001511601"/>
</dbReference>
<dbReference type="PANTHER" id="PTHR46557:SF1">
    <property type="entry name" value="SERINE_THREONINE-PROTEIN PHOSPHATASE 1 REGULATORY SUBUNIT 10"/>
    <property type="match status" value="1"/>
</dbReference>
<feature type="compositionally biased region" description="Polar residues" evidence="2">
    <location>
        <begin position="454"/>
        <end position="465"/>
    </location>
</feature>
<dbReference type="PANTHER" id="PTHR46557">
    <property type="entry name" value="SERINE/THREONINE-PROTEIN PHOSPHATASE 1 REGULATORY SUBUNIT 10-RELATED"/>
    <property type="match status" value="1"/>
</dbReference>
<keyword evidence="1" id="KW-0539">Nucleus</keyword>
<feature type="region of interest" description="Disordered" evidence="2">
    <location>
        <begin position="239"/>
        <end position="489"/>
    </location>
</feature>
<evidence type="ECO:0000256" key="1">
    <source>
        <dbReference type="PROSITE-ProRule" id="PRU00649"/>
    </source>
</evidence>
<dbReference type="PROSITE" id="PS51319">
    <property type="entry name" value="TFIIS_N"/>
    <property type="match status" value="1"/>
</dbReference>
<dbReference type="GO" id="GO:0072357">
    <property type="term" value="C:PTW/PP1 phosphatase complex"/>
    <property type="evidence" value="ECO:0007669"/>
    <property type="project" value="TreeGrafter"/>
</dbReference>
<feature type="compositionally biased region" description="Basic and acidic residues" evidence="2">
    <location>
        <begin position="270"/>
        <end position="293"/>
    </location>
</feature>
<evidence type="ECO:0000256" key="2">
    <source>
        <dbReference type="SAM" id="MobiDB-lite"/>
    </source>
</evidence>
<dbReference type="AlphaFoldDB" id="A0A183V2Z6"/>
<sequence>MGAKYTVVGHTSEGQPIYALQSISHTERPKAQPSQQIYRVADASGQPRYAYALATPTRTVQQQPVRTIAREYYVHSNEVLNEMQATPVLTNVDLTATRGQPEAQASPSSQVTVLQPSLVTSRLKKKAAASEEDQRRSDQMSGSAVAAQAGAIQRFGTLAGWKQMGAWLKNAEKNGDWNRLKLLLSQCAQANLTVELLQANDTPKFVRKLSKTCIDVDVRKVCGDLVLRWKRLIASPPVAAQSEEPKRVGSAKRKTPHPSSADASARIAKKSKEAQEVRKVRVETRKRSEEQKVDNTTTGLQDSAGVETQKETNKVDESPESSQKAESSKSMIDSQKPIGDSSTSAAESSLAVKAEGSAKKSQSVSDKTDKSQPTPKGSSKISEFNMFEKLRQERKEEKRPKRSRTYMAKFRSTGLEGDSDETTAGKSNGSSTGVKKRMPSKGTLDAKKRAEKNAVTSRSAASTSNVPPPITSTPPSEKKIAQSAPAPRVMASNTFMDALMDPLNKKTTAKPAKKKVLLTAAKPLPTQSVMPSVMVCFH</sequence>
<reference evidence="6" key="1">
    <citation type="submission" date="2016-06" db="UniProtKB">
        <authorList>
            <consortium name="WormBaseParasite"/>
        </authorList>
    </citation>
    <scope>IDENTIFICATION</scope>
</reference>
<dbReference type="EMBL" id="UYWY01022639">
    <property type="protein sequence ID" value="VDM46437.1"/>
    <property type="molecule type" value="Genomic_DNA"/>
</dbReference>
<dbReference type="InterPro" id="IPR035441">
    <property type="entry name" value="TFIIS/LEDGF_dom_sf"/>
</dbReference>
<feature type="compositionally biased region" description="Polar residues" evidence="2">
    <location>
        <begin position="320"/>
        <end position="333"/>
    </location>
</feature>